<dbReference type="OrthoDB" id="8000666at2"/>
<feature type="chain" id="PRO_5005280825" evidence="1">
    <location>
        <begin position="25"/>
        <end position="94"/>
    </location>
</feature>
<dbReference type="RefSeq" id="WP_048447232.1">
    <property type="nucleotide sequence ID" value="NZ_LABY01000204.1"/>
</dbReference>
<dbReference type="AlphaFoldDB" id="A0A0J6S7M1"/>
<keyword evidence="3" id="KW-1185">Reference proteome</keyword>
<evidence type="ECO:0000313" key="2">
    <source>
        <dbReference type="EMBL" id="KMO31220.1"/>
    </source>
</evidence>
<protein>
    <submittedName>
        <fullName evidence="2">Uncharacterized protein</fullName>
    </submittedName>
</protein>
<name>A0A0J6S7M1_9HYPH</name>
<accession>A0A0J6S7M1</accession>
<evidence type="ECO:0000256" key="1">
    <source>
        <dbReference type="SAM" id="SignalP"/>
    </source>
</evidence>
<comment type="caution">
    <text evidence="2">The sequence shown here is derived from an EMBL/GenBank/DDBJ whole genome shotgun (WGS) entry which is preliminary data.</text>
</comment>
<feature type="signal peptide" evidence="1">
    <location>
        <begin position="1"/>
        <end position="24"/>
    </location>
</feature>
<gene>
    <name evidence="2" type="ORF">VQ02_26510</name>
</gene>
<evidence type="ECO:0000313" key="3">
    <source>
        <dbReference type="Proteomes" id="UP000035955"/>
    </source>
</evidence>
<dbReference type="EMBL" id="LABY01000204">
    <property type="protein sequence ID" value="KMO31220.1"/>
    <property type="molecule type" value="Genomic_DNA"/>
</dbReference>
<dbReference type="PATRIC" id="fig|298794.3.peg.3079"/>
<reference evidence="2 3" key="1">
    <citation type="submission" date="2015-03" db="EMBL/GenBank/DDBJ databases">
        <title>Genome sequencing of Methylobacterium variabile DSM 16961.</title>
        <authorList>
            <person name="Chaudhry V."/>
            <person name="Patil P.B."/>
        </authorList>
    </citation>
    <scope>NUCLEOTIDE SEQUENCE [LARGE SCALE GENOMIC DNA]</scope>
    <source>
        <strain evidence="2 3">DSM 16961</strain>
    </source>
</reference>
<dbReference type="Proteomes" id="UP000035955">
    <property type="component" value="Unassembled WGS sequence"/>
</dbReference>
<proteinExistence type="predicted"/>
<organism evidence="2 3">
    <name type="scientific">Methylobacterium variabile</name>
    <dbReference type="NCBI Taxonomy" id="298794"/>
    <lineage>
        <taxon>Bacteria</taxon>
        <taxon>Pseudomonadati</taxon>
        <taxon>Pseudomonadota</taxon>
        <taxon>Alphaproteobacteria</taxon>
        <taxon>Hyphomicrobiales</taxon>
        <taxon>Methylobacteriaceae</taxon>
        <taxon>Methylobacterium</taxon>
    </lineage>
</organism>
<sequence>MRNKALLLAAALAAFSSAVPEAQARGRSGAFAAGLVGGVALGALAASSARAQPVYDDGYEYGPPEYYRVYRRQFVMREYEPPFEPLGFHDDWDD</sequence>
<keyword evidence="1" id="KW-0732">Signal</keyword>